<evidence type="ECO:0000256" key="1">
    <source>
        <dbReference type="SAM" id="Phobius"/>
    </source>
</evidence>
<keyword evidence="1" id="KW-1133">Transmembrane helix</keyword>
<keyword evidence="1" id="KW-0812">Transmembrane</keyword>
<dbReference type="Proteomes" id="UP000440578">
    <property type="component" value="Unassembled WGS sequence"/>
</dbReference>
<evidence type="ECO:0000313" key="3">
    <source>
        <dbReference type="Proteomes" id="UP000440578"/>
    </source>
</evidence>
<keyword evidence="3" id="KW-1185">Reference proteome</keyword>
<keyword evidence="1" id="KW-0472">Membrane</keyword>
<name>A0A6A4WCS9_AMPAM</name>
<feature type="transmembrane region" description="Helical" evidence="1">
    <location>
        <begin position="12"/>
        <end position="31"/>
    </location>
</feature>
<comment type="caution">
    <text evidence="2">The sequence shown here is derived from an EMBL/GenBank/DDBJ whole genome shotgun (WGS) entry which is preliminary data.</text>
</comment>
<dbReference type="EMBL" id="VIIS01000774">
    <property type="protein sequence ID" value="KAF0305166.1"/>
    <property type="molecule type" value="Genomic_DNA"/>
</dbReference>
<gene>
    <name evidence="2" type="ORF">FJT64_023117</name>
</gene>
<evidence type="ECO:0000313" key="2">
    <source>
        <dbReference type="EMBL" id="KAF0305166.1"/>
    </source>
</evidence>
<protein>
    <submittedName>
        <fullName evidence="2">Uncharacterized protein</fullName>
    </submittedName>
</protein>
<proteinExistence type="predicted"/>
<sequence length="318" mass="35625">MLLRAGRRTVLLKVLGALCAVTLVISIASLLQYENVFSRGYDYDELPEAPAFSLNLYRQFFDYLETPLAACRQLGRFSRRTSWEEPALCLSEPVDMWRVTDCLVYSVRHTNDSDDDAFEQGVAEELGCEVHLIDLTGRRGPTSHVQLGDGSVTYHRLSSGRQYVRLPELVTRLGHTERLIHHLRVTADFSAHAASRLPAALRSLTDSDPDELELLAGQVMQLQLALTLRPASLSQPALEAYRRAWQLLADLHRRGFSVLESRNSGRVVWLPGLGRQVAASYNLLLAKHMPLAARRSALLNRSANESARSPQQVHMFAP</sequence>
<organism evidence="2 3">
    <name type="scientific">Amphibalanus amphitrite</name>
    <name type="common">Striped barnacle</name>
    <name type="synonym">Balanus amphitrite</name>
    <dbReference type="NCBI Taxonomy" id="1232801"/>
    <lineage>
        <taxon>Eukaryota</taxon>
        <taxon>Metazoa</taxon>
        <taxon>Ecdysozoa</taxon>
        <taxon>Arthropoda</taxon>
        <taxon>Crustacea</taxon>
        <taxon>Multicrustacea</taxon>
        <taxon>Cirripedia</taxon>
        <taxon>Thoracica</taxon>
        <taxon>Thoracicalcarea</taxon>
        <taxon>Balanomorpha</taxon>
        <taxon>Balanoidea</taxon>
        <taxon>Balanidae</taxon>
        <taxon>Amphibalaninae</taxon>
        <taxon>Amphibalanus</taxon>
    </lineage>
</organism>
<reference evidence="2 3" key="1">
    <citation type="submission" date="2019-07" db="EMBL/GenBank/DDBJ databases">
        <title>Draft genome assembly of a fouling barnacle, Amphibalanus amphitrite (Darwin, 1854): The first reference genome for Thecostraca.</title>
        <authorList>
            <person name="Kim W."/>
        </authorList>
    </citation>
    <scope>NUCLEOTIDE SEQUENCE [LARGE SCALE GENOMIC DNA]</scope>
    <source>
        <strain evidence="2">SNU_AA5</strain>
        <tissue evidence="2">Soma without cirri and trophi</tissue>
    </source>
</reference>
<accession>A0A6A4WCS9</accession>
<dbReference type="AlphaFoldDB" id="A0A6A4WCS9"/>